<dbReference type="AlphaFoldDB" id="A0A5C3Q6Z6"/>
<accession>A0A5C3Q6Z6</accession>
<dbReference type="EMBL" id="ML178843">
    <property type="protein sequence ID" value="TFK97884.1"/>
    <property type="molecule type" value="Genomic_DNA"/>
</dbReference>
<dbReference type="Pfam" id="PF16871">
    <property type="entry name" value="DUF5077"/>
    <property type="match status" value="1"/>
</dbReference>
<evidence type="ECO:0000313" key="2">
    <source>
        <dbReference type="EMBL" id="TFK97884.1"/>
    </source>
</evidence>
<dbReference type="OrthoDB" id="6338748at2759"/>
<proteinExistence type="predicted"/>
<reference evidence="2 3" key="1">
    <citation type="journal article" date="2019" name="Nat. Ecol. Evol.">
        <title>Megaphylogeny resolves global patterns of mushroom evolution.</title>
        <authorList>
            <person name="Varga T."/>
            <person name="Krizsan K."/>
            <person name="Foldi C."/>
            <person name="Dima B."/>
            <person name="Sanchez-Garcia M."/>
            <person name="Sanchez-Ramirez S."/>
            <person name="Szollosi G.J."/>
            <person name="Szarkandi J.G."/>
            <person name="Papp V."/>
            <person name="Albert L."/>
            <person name="Andreopoulos W."/>
            <person name="Angelini C."/>
            <person name="Antonin V."/>
            <person name="Barry K.W."/>
            <person name="Bougher N.L."/>
            <person name="Buchanan P."/>
            <person name="Buyck B."/>
            <person name="Bense V."/>
            <person name="Catcheside P."/>
            <person name="Chovatia M."/>
            <person name="Cooper J."/>
            <person name="Damon W."/>
            <person name="Desjardin D."/>
            <person name="Finy P."/>
            <person name="Geml J."/>
            <person name="Haridas S."/>
            <person name="Hughes K."/>
            <person name="Justo A."/>
            <person name="Karasinski D."/>
            <person name="Kautmanova I."/>
            <person name="Kiss B."/>
            <person name="Kocsube S."/>
            <person name="Kotiranta H."/>
            <person name="LaButti K.M."/>
            <person name="Lechner B.E."/>
            <person name="Liimatainen K."/>
            <person name="Lipzen A."/>
            <person name="Lukacs Z."/>
            <person name="Mihaltcheva S."/>
            <person name="Morgado L.N."/>
            <person name="Niskanen T."/>
            <person name="Noordeloos M.E."/>
            <person name="Ohm R.A."/>
            <person name="Ortiz-Santana B."/>
            <person name="Ovrebo C."/>
            <person name="Racz N."/>
            <person name="Riley R."/>
            <person name="Savchenko A."/>
            <person name="Shiryaev A."/>
            <person name="Soop K."/>
            <person name="Spirin V."/>
            <person name="Szebenyi C."/>
            <person name="Tomsovsky M."/>
            <person name="Tulloss R.E."/>
            <person name="Uehling J."/>
            <person name="Grigoriev I.V."/>
            <person name="Vagvolgyi C."/>
            <person name="Papp T."/>
            <person name="Martin F.M."/>
            <person name="Miettinen O."/>
            <person name="Hibbett D.S."/>
            <person name="Nagy L.G."/>
        </authorList>
    </citation>
    <scope>NUCLEOTIDE SEQUENCE [LARGE SCALE GENOMIC DNA]</scope>
    <source>
        <strain evidence="2 3">CBS 309.79</strain>
    </source>
</reference>
<organism evidence="2 3">
    <name type="scientific">Pterulicium gracile</name>
    <dbReference type="NCBI Taxonomy" id="1884261"/>
    <lineage>
        <taxon>Eukaryota</taxon>
        <taxon>Fungi</taxon>
        <taxon>Dikarya</taxon>
        <taxon>Basidiomycota</taxon>
        <taxon>Agaricomycotina</taxon>
        <taxon>Agaricomycetes</taxon>
        <taxon>Agaricomycetidae</taxon>
        <taxon>Agaricales</taxon>
        <taxon>Pleurotineae</taxon>
        <taxon>Pterulaceae</taxon>
        <taxon>Pterulicium</taxon>
    </lineage>
</organism>
<dbReference type="Proteomes" id="UP000305067">
    <property type="component" value="Unassembled WGS sequence"/>
</dbReference>
<sequence length="394" mass="43618">MSDDDSAPVIAFAGNAFITYLGSGDDVTINEDGLVNWQHPDTICSAYFRMNSSGSVAIRLIAYLVGSKNSTVRVTINNTPYIVHLAGLTAKPYPVDTVKVSAPGYVRVDIQGLSKDGTEFGNIWGLGVTTTSSLTFANDDRNYYWSRRGASVHMRYDVPADTEYFYNEVTVPVDEDPAASFFMVTGFDGGHCGLHVKDDERWALFHVGDTGQNISVVSKGEGVQFVSGGQEAGLEFDWTAGTTYKFITRVRPDGSGNTLYSAWFYAPEIDAWRYLATFKRPATHTYHRGVHSYLQNRAAVRGFQSRRVFFGNQWALSAGGDWSEVTTARYTGDATAINEQRMDYAADYGRFFLRIGAFFSDYVRLDQRFARPATGQRPTVDVSALPGQARLSHL</sequence>
<name>A0A5C3Q6Z6_9AGAR</name>
<feature type="domain" description="DUF5077" evidence="1">
    <location>
        <begin position="10"/>
        <end position="131"/>
    </location>
</feature>
<protein>
    <recommendedName>
        <fullName evidence="1">DUF5077 domain-containing protein</fullName>
    </recommendedName>
</protein>
<evidence type="ECO:0000259" key="1">
    <source>
        <dbReference type="Pfam" id="PF16871"/>
    </source>
</evidence>
<gene>
    <name evidence="2" type="ORF">BDV98DRAFT_513117</name>
</gene>
<dbReference type="InterPro" id="IPR021862">
    <property type="entry name" value="DUF3472"/>
</dbReference>
<keyword evidence="3" id="KW-1185">Reference proteome</keyword>
<dbReference type="Pfam" id="PF11958">
    <property type="entry name" value="DUF3472"/>
    <property type="match status" value="1"/>
</dbReference>
<dbReference type="InterPro" id="IPR031712">
    <property type="entry name" value="DUF5077"/>
</dbReference>
<evidence type="ECO:0000313" key="3">
    <source>
        <dbReference type="Proteomes" id="UP000305067"/>
    </source>
</evidence>